<keyword evidence="2" id="KW-1185">Reference proteome</keyword>
<gene>
    <name evidence="1" type="ORF">Aru02nite_16140</name>
</gene>
<dbReference type="InterPro" id="IPR036689">
    <property type="entry name" value="ESAT-6-like_sf"/>
</dbReference>
<evidence type="ECO:0000313" key="2">
    <source>
        <dbReference type="Proteomes" id="UP000612808"/>
    </source>
</evidence>
<dbReference type="Proteomes" id="UP000612808">
    <property type="component" value="Unassembled WGS sequence"/>
</dbReference>
<evidence type="ECO:0000313" key="1">
    <source>
        <dbReference type="EMBL" id="GID10725.1"/>
    </source>
</evidence>
<dbReference type="EMBL" id="BOMB01000009">
    <property type="protein sequence ID" value="GID10725.1"/>
    <property type="molecule type" value="Genomic_DNA"/>
</dbReference>
<comment type="caution">
    <text evidence="1">The sequence shown here is derived from an EMBL/GenBank/DDBJ whole genome shotgun (WGS) entry which is preliminary data.</text>
</comment>
<accession>A0A8J3IXU5</accession>
<name>A0A8J3IXU5_9ACTN</name>
<reference evidence="1" key="1">
    <citation type="submission" date="2021-01" db="EMBL/GenBank/DDBJ databases">
        <title>Whole genome shotgun sequence of Actinocatenispora rupis NBRC 107355.</title>
        <authorList>
            <person name="Komaki H."/>
            <person name="Tamura T."/>
        </authorList>
    </citation>
    <scope>NUCLEOTIDE SEQUENCE</scope>
    <source>
        <strain evidence="1">NBRC 107355</strain>
    </source>
</reference>
<organism evidence="1 2">
    <name type="scientific">Actinocatenispora rupis</name>
    <dbReference type="NCBI Taxonomy" id="519421"/>
    <lineage>
        <taxon>Bacteria</taxon>
        <taxon>Bacillati</taxon>
        <taxon>Actinomycetota</taxon>
        <taxon>Actinomycetes</taxon>
        <taxon>Micromonosporales</taxon>
        <taxon>Micromonosporaceae</taxon>
        <taxon>Actinocatenispora</taxon>
    </lineage>
</organism>
<sequence>MTQTGEREERVVTADSFQINPTAVRAVTATVSGLTGQMTDVIGSLESAVLDGLAYAGVGSPVAGASATWQSQLVSCLRSAAKLLDGINGHVTKASDDYASADAAVAQGYGGQPAAQTATAQQPGQLDPRVVRSIMRSEGASGEQGGIRELYGFRQSEHNGYDQILAARNRYGQGSPEETAVVSRLLSDHARAAGALNFTDPGVQAAIVSGAHMRGAGGVQAILNSMVTGDIHKTGHLTQQTIQTVQQMSPQDFQSQFHDARIAYDKAIYGNTTTHQGGHTDTWWHRYGTGLTDRYDREEQQFLGMSGTP</sequence>
<dbReference type="AlphaFoldDB" id="A0A8J3IXU5"/>
<dbReference type="Gene3D" id="1.10.287.1060">
    <property type="entry name" value="ESAT-6-like"/>
    <property type="match status" value="1"/>
</dbReference>
<dbReference type="SUPFAM" id="SSF140453">
    <property type="entry name" value="EsxAB dimer-like"/>
    <property type="match status" value="1"/>
</dbReference>
<proteinExistence type="predicted"/>
<protein>
    <submittedName>
        <fullName evidence="1">Uncharacterized protein</fullName>
    </submittedName>
</protein>